<evidence type="ECO:0000313" key="1">
    <source>
        <dbReference type="EMBL" id="KKQ85636.1"/>
    </source>
</evidence>
<evidence type="ECO:0000313" key="2">
    <source>
        <dbReference type="Proteomes" id="UP000034081"/>
    </source>
</evidence>
<protein>
    <submittedName>
        <fullName evidence="1">Uncharacterized protein</fullName>
    </submittedName>
</protein>
<reference evidence="1 2" key="1">
    <citation type="journal article" date="2015" name="Nature">
        <title>rRNA introns, odd ribosomes, and small enigmatic genomes across a large radiation of phyla.</title>
        <authorList>
            <person name="Brown C.T."/>
            <person name="Hug L.A."/>
            <person name="Thomas B.C."/>
            <person name="Sharon I."/>
            <person name="Castelle C.J."/>
            <person name="Singh A."/>
            <person name="Wilkins M.J."/>
            <person name="Williams K.H."/>
            <person name="Banfield J.F."/>
        </authorList>
    </citation>
    <scope>NUCLEOTIDE SEQUENCE [LARGE SCALE GENOMIC DNA]</scope>
</reference>
<gene>
    <name evidence="1" type="ORF">UT08_C0005G0087</name>
</gene>
<organism evidence="1 2">
    <name type="scientific">Candidatus Woesebacteria bacterium GW2011_GWB1_38_8</name>
    <dbReference type="NCBI Taxonomy" id="1618570"/>
    <lineage>
        <taxon>Bacteria</taxon>
        <taxon>Candidatus Woeseibacteriota</taxon>
    </lineage>
</organism>
<dbReference type="STRING" id="1618570.UT08_C0005G0087"/>
<name>A0A0G0P8L5_9BACT</name>
<proteinExistence type="predicted"/>
<dbReference type="AlphaFoldDB" id="A0A0G0P8L5"/>
<accession>A0A0G0P8L5</accession>
<sequence length="97" mass="11070">MNIPSGLTKCEVCGQYKGKVKEKDLNWDEYFAKANKETSNKYLSVSCLCEGILCPRCKRNRIPKPISNNYDEESNQVWHTSAFMGMAGCSECRAQHR</sequence>
<dbReference type="EMBL" id="LBVL01000005">
    <property type="protein sequence ID" value="KKQ85636.1"/>
    <property type="molecule type" value="Genomic_DNA"/>
</dbReference>
<comment type="caution">
    <text evidence="1">The sequence shown here is derived from an EMBL/GenBank/DDBJ whole genome shotgun (WGS) entry which is preliminary data.</text>
</comment>
<dbReference type="Proteomes" id="UP000034081">
    <property type="component" value="Unassembled WGS sequence"/>
</dbReference>